<accession>A0ABW2F719</accession>
<evidence type="ECO:0000256" key="1">
    <source>
        <dbReference type="SAM" id="SignalP"/>
    </source>
</evidence>
<gene>
    <name evidence="2" type="ORF">ACFQMJ_04780</name>
</gene>
<protein>
    <submittedName>
        <fullName evidence="2">ABC transporter substrate-binding protein</fullName>
    </submittedName>
</protein>
<organism evidence="2 3">
    <name type="scientific">Cohnella cellulosilytica</name>
    <dbReference type="NCBI Taxonomy" id="986710"/>
    <lineage>
        <taxon>Bacteria</taxon>
        <taxon>Bacillati</taxon>
        <taxon>Bacillota</taxon>
        <taxon>Bacilli</taxon>
        <taxon>Bacillales</taxon>
        <taxon>Paenibacillaceae</taxon>
        <taxon>Cohnella</taxon>
    </lineage>
</organism>
<dbReference type="EMBL" id="JBHTAI010000002">
    <property type="protein sequence ID" value="MFC7147844.1"/>
    <property type="molecule type" value="Genomic_DNA"/>
</dbReference>
<keyword evidence="3" id="KW-1185">Reference proteome</keyword>
<dbReference type="InterPro" id="IPR050490">
    <property type="entry name" value="Bact_solute-bd_prot1"/>
</dbReference>
<proteinExistence type="predicted"/>
<dbReference type="Gene3D" id="3.40.190.10">
    <property type="entry name" value="Periplasmic binding protein-like II"/>
    <property type="match status" value="1"/>
</dbReference>
<feature type="signal peptide" evidence="1">
    <location>
        <begin position="1"/>
        <end position="32"/>
    </location>
</feature>
<reference evidence="3" key="1">
    <citation type="journal article" date="2019" name="Int. J. Syst. Evol. Microbiol.">
        <title>The Global Catalogue of Microorganisms (GCM) 10K type strain sequencing project: providing services to taxonomists for standard genome sequencing and annotation.</title>
        <authorList>
            <consortium name="The Broad Institute Genomics Platform"/>
            <consortium name="The Broad Institute Genome Sequencing Center for Infectious Disease"/>
            <person name="Wu L."/>
            <person name="Ma J."/>
        </authorList>
    </citation>
    <scope>NUCLEOTIDE SEQUENCE [LARGE SCALE GENOMIC DNA]</scope>
    <source>
        <strain evidence="3">KCTC 12907</strain>
    </source>
</reference>
<dbReference type="Pfam" id="PF01547">
    <property type="entry name" value="SBP_bac_1"/>
    <property type="match status" value="1"/>
</dbReference>
<feature type="chain" id="PRO_5045693131" evidence="1">
    <location>
        <begin position="33"/>
        <end position="447"/>
    </location>
</feature>
<dbReference type="SUPFAM" id="SSF53850">
    <property type="entry name" value="Periplasmic binding protein-like II"/>
    <property type="match status" value="1"/>
</dbReference>
<comment type="caution">
    <text evidence="2">The sequence shown here is derived from an EMBL/GenBank/DDBJ whole genome shotgun (WGS) entry which is preliminary data.</text>
</comment>
<dbReference type="InterPro" id="IPR006059">
    <property type="entry name" value="SBP"/>
</dbReference>
<dbReference type="CDD" id="cd13585">
    <property type="entry name" value="PBP2_TMBP_like"/>
    <property type="match status" value="1"/>
</dbReference>
<keyword evidence="1" id="KW-0732">Signal</keyword>
<evidence type="ECO:0000313" key="2">
    <source>
        <dbReference type="EMBL" id="MFC7147844.1"/>
    </source>
</evidence>
<dbReference type="PANTHER" id="PTHR43649:SF30">
    <property type="entry name" value="ABC TRANSPORTER SUBSTRATE-BINDING PROTEIN"/>
    <property type="match status" value="1"/>
</dbReference>
<evidence type="ECO:0000313" key="3">
    <source>
        <dbReference type="Proteomes" id="UP001596378"/>
    </source>
</evidence>
<dbReference type="PANTHER" id="PTHR43649">
    <property type="entry name" value="ARABINOSE-BINDING PROTEIN-RELATED"/>
    <property type="match status" value="1"/>
</dbReference>
<sequence>MKKKMLSVFLASIAALVILGGCSGGSSGSAGADGTASTGGGSGKGKAQISVFTWGYPAEKTAREAQADLFNKTHDDIEVKITVSPDYDRKLDAMIAANQAPDVFETSSDWYHVRSDLGQLVDLNEYAERDGFDINQYYPTMINDFKTFDDKLESLPIGMATFALAINKDLFAESGATIPDADQGWTWDEALAAARKITKGEGANKIYGMSDLWMYQQIAAYLYGGRYTSPDFTQSAVNSPEAIKGFQFMTDLIYKYQVMPDATAAAGLASAQRFYAGKSGIMPMNNWDIPDFVSNIGDKFDWDIVPMPTMADTGKSPSWYITEGYGISSSSKNKDAAWEFVKWVTSDPEALKLASNAAIPPTEASAADFINSNQVGGKTLNLKPYLHSLDNAVPSPFGGVFAEIGTDLTNVWQNIDAKKALQQDVTPEIQIFAKKLQDKLDEIHAGN</sequence>
<name>A0ABW2F719_9BACL</name>
<dbReference type="RefSeq" id="WP_378047974.1">
    <property type="nucleotide sequence ID" value="NZ_JBHMDN010000016.1"/>
</dbReference>
<dbReference type="PROSITE" id="PS51257">
    <property type="entry name" value="PROKAR_LIPOPROTEIN"/>
    <property type="match status" value="1"/>
</dbReference>
<dbReference type="Proteomes" id="UP001596378">
    <property type="component" value="Unassembled WGS sequence"/>
</dbReference>